<feature type="compositionally biased region" description="Low complexity" evidence="1">
    <location>
        <begin position="231"/>
        <end position="240"/>
    </location>
</feature>
<feature type="region of interest" description="Disordered" evidence="1">
    <location>
        <begin position="548"/>
        <end position="567"/>
    </location>
</feature>
<organism evidence="2 3">
    <name type="scientific">Vombatus ursinus</name>
    <name type="common">Common wombat</name>
    <dbReference type="NCBI Taxonomy" id="29139"/>
    <lineage>
        <taxon>Eukaryota</taxon>
        <taxon>Metazoa</taxon>
        <taxon>Chordata</taxon>
        <taxon>Craniata</taxon>
        <taxon>Vertebrata</taxon>
        <taxon>Euteleostomi</taxon>
        <taxon>Mammalia</taxon>
        <taxon>Metatheria</taxon>
        <taxon>Diprotodontia</taxon>
        <taxon>Vombatidae</taxon>
        <taxon>Vombatus</taxon>
    </lineage>
</organism>
<dbReference type="GeneTree" id="ENSGT00390000017652"/>
<dbReference type="GO" id="GO:0005737">
    <property type="term" value="C:cytoplasm"/>
    <property type="evidence" value="ECO:0007669"/>
    <property type="project" value="TreeGrafter"/>
</dbReference>
<dbReference type="Ensembl" id="ENSVURT00010035113.1">
    <property type="protein sequence ID" value="ENSVURP00010030833.1"/>
    <property type="gene ID" value="ENSVURG00010023591.1"/>
</dbReference>
<dbReference type="GO" id="GO:0014850">
    <property type="term" value="P:response to muscle activity"/>
    <property type="evidence" value="ECO:0007669"/>
    <property type="project" value="TreeGrafter"/>
</dbReference>
<dbReference type="AlphaFoldDB" id="A0A4X2M3H2"/>
<name>A0A4X2M3H2_VOMUR</name>
<feature type="compositionally biased region" description="Polar residues" evidence="1">
    <location>
        <begin position="398"/>
        <end position="410"/>
    </location>
</feature>
<feature type="compositionally biased region" description="Polar residues" evidence="1">
    <location>
        <begin position="106"/>
        <end position="122"/>
    </location>
</feature>
<evidence type="ECO:0000256" key="1">
    <source>
        <dbReference type="SAM" id="MobiDB-lite"/>
    </source>
</evidence>
<sequence length="774" mass="80633">MENFEYSIQLSNKDWTEFSEAAEECGLLQAALASGEEPLSSDIDQGDSSGSSPPLEGLLKALGRRSLPGHLATAQGGCSGSEEEEGTDACLVSRFRCERVLAPGAGQQTPSTSTQLEEQLPSSVLRPDQLASALSLEPGSCGGAMQRSLQGAAAQASEAGVHLGKDPPSQGPSGQEQPSSLGSADGKRSPRKPNPGVSPRSPGKKRRSVGAKGSGSPKAQDSRRQGPPSPSLALPPSSGSRPDRGPSTRAHGNLAPADWEGNGPASESLARGAGLGTRASRGTDPQDLSSTPDLGPKPTAPAPQEQSFLDLSSPVSKTETPVNVSTPTWIPGTGKNLLASEFEPSGNLSIPVSLPEKASNLLGAVSEVGPSGNLSIPVSLPEKASNLLGVVSEVGPSGNPSTPVSLSEKATNLPGVASEVESSGNLSTPVSLSEKATNLTEVASEIEPGSNLSAPVSKTETPSEPERHRSTLVPLVQPDSPGVVTPARAPRRKKVRFSGVSTSPRENSDSASPSSASPGSAASEPPKTWGGGRDSPRAWDAVAVGVRPQPRILKHPPSPSALARESAGPGEDFALTLPEAYDYFFCDTIVEEEEEEEEAVPSNVQWPEVCEYFFRDSRLPGQRPSPGPPVPVPAPVDPVPISIPEAYEHFFGDEGPTGVSLPPNWVPATLSNEQTLGTEQAWPSVPAPEDQNPPKAEELGLTVSLEGEQRTSLIPITFNQNDMCLGFVAFATWAVRTSDLHAPDAWKTVLLANIGAISAIQYFRRQAREGHPCP</sequence>
<evidence type="ECO:0000313" key="3">
    <source>
        <dbReference type="Proteomes" id="UP000314987"/>
    </source>
</evidence>
<dbReference type="GO" id="GO:0005634">
    <property type="term" value="C:nucleus"/>
    <property type="evidence" value="ECO:0007669"/>
    <property type="project" value="TreeGrafter"/>
</dbReference>
<feature type="compositionally biased region" description="Low complexity" evidence="1">
    <location>
        <begin position="509"/>
        <end position="526"/>
    </location>
</feature>
<feature type="compositionally biased region" description="Low complexity" evidence="1">
    <location>
        <begin position="167"/>
        <end position="183"/>
    </location>
</feature>
<reference evidence="2" key="2">
    <citation type="submission" date="2025-08" db="UniProtKB">
        <authorList>
            <consortium name="Ensembl"/>
        </authorList>
    </citation>
    <scope>IDENTIFICATION</scope>
</reference>
<feature type="compositionally biased region" description="Polar residues" evidence="1">
    <location>
        <begin position="420"/>
        <end position="441"/>
    </location>
</feature>
<dbReference type="InterPro" id="IPR043442">
    <property type="entry name" value="Perm1"/>
</dbReference>
<feature type="region of interest" description="Disordered" evidence="1">
    <location>
        <begin position="103"/>
        <end position="123"/>
    </location>
</feature>
<feature type="compositionally biased region" description="Polar residues" evidence="1">
    <location>
        <begin position="450"/>
        <end position="462"/>
    </location>
</feature>
<evidence type="ECO:0000313" key="2">
    <source>
        <dbReference type="Ensembl" id="ENSVURP00010030833.1"/>
    </source>
</evidence>
<accession>A0A4X2M3H2</accession>
<feature type="region of interest" description="Disordered" evidence="1">
    <location>
        <begin position="135"/>
        <end position="335"/>
    </location>
</feature>
<reference evidence="3" key="1">
    <citation type="submission" date="2018-12" db="EMBL/GenBank/DDBJ databases">
        <authorList>
            <person name="Yazar S."/>
        </authorList>
    </citation>
    <scope>NUCLEOTIDE SEQUENCE [LARGE SCALE GENOMIC DNA]</scope>
</reference>
<reference evidence="2" key="3">
    <citation type="submission" date="2025-09" db="UniProtKB">
        <authorList>
            <consortium name="Ensembl"/>
        </authorList>
    </citation>
    <scope>IDENTIFICATION</scope>
</reference>
<feature type="region of interest" description="Disordered" evidence="1">
    <location>
        <begin position="33"/>
        <end position="63"/>
    </location>
</feature>
<dbReference type="PANTHER" id="PTHR47282">
    <property type="entry name" value="PGC-1 AND ERR-INDUCED REGULATOR IN MUSCLE PROTEIN 1"/>
    <property type="match status" value="1"/>
</dbReference>
<keyword evidence="3" id="KW-1185">Reference proteome</keyword>
<feature type="region of interest" description="Disordered" evidence="1">
    <location>
        <begin position="394"/>
        <end position="539"/>
    </location>
</feature>
<protein>
    <recommendedName>
        <fullName evidence="4">PPARGC1 and ESRR induced regulator, muscle 1</fullName>
    </recommendedName>
</protein>
<dbReference type="GO" id="GO:0006355">
    <property type="term" value="P:regulation of DNA-templated transcription"/>
    <property type="evidence" value="ECO:0007669"/>
    <property type="project" value="InterPro"/>
</dbReference>
<feature type="compositionally biased region" description="Low complexity" evidence="1">
    <location>
        <begin position="40"/>
        <end position="59"/>
    </location>
</feature>
<gene>
    <name evidence="2" type="primary">PERM1</name>
</gene>
<proteinExistence type="predicted"/>
<dbReference type="PANTHER" id="PTHR47282:SF1">
    <property type="entry name" value="PGC-1 AND ERR-INDUCED REGULATOR IN MUSCLE PROTEIN 1"/>
    <property type="match status" value="1"/>
</dbReference>
<feature type="compositionally biased region" description="Polar residues" evidence="1">
    <location>
        <begin position="304"/>
        <end position="328"/>
    </location>
</feature>
<evidence type="ECO:0008006" key="4">
    <source>
        <dbReference type="Google" id="ProtNLM"/>
    </source>
</evidence>
<dbReference type="Proteomes" id="UP000314987">
    <property type="component" value="Unassembled WGS sequence"/>
</dbReference>